<dbReference type="Pfam" id="PF04715">
    <property type="entry name" value="Anth_synt_I_N"/>
    <property type="match status" value="1"/>
</dbReference>
<dbReference type="InterPro" id="IPR029062">
    <property type="entry name" value="Class_I_gatase-like"/>
</dbReference>
<dbReference type="Gene3D" id="3.40.50.880">
    <property type="match status" value="1"/>
</dbReference>
<evidence type="ECO:0000256" key="5">
    <source>
        <dbReference type="SAM" id="MobiDB-lite"/>
    </source>
</evidence>
<keyword evidence="3 9" id="KW-0808">Transferase</keyword>
<dbReference type="InterPro" id="IPR006805">
    <property type="entry name" value="Anth_synth_I_N"/>
</dbReference>
<dbReference type="PANTHER" id="PTHR11236">
    <property type="entry name" value="AMINOBENZOATE/ANTHRANILATE SYNTHASE"/>
    <property type="match status" value="1"/>
</dbReference>
<feature type="domain" description="Anthranilate synthase component I N-terminal" evidence="8">
    <location>
        <begin position="245"/>
        <end position="384"/>
    </location>
</feature>
<dbReference type="PRINTS" id="PR00096">
    <property type="entry name" value="GATASE"/>
</dbReference>
<feature type="domain" description="Chorismate-utilising enzyme C-terminal" evidence="7">
    <location>
        <begin position="437"/>
        <end position="690"/>
    </location>
</feature>
<dbReference type="EC" id="2.6.1.85" evidence="2"/>
<dbReference type="CDD" id="cd01743">
    <property type="entry name" value="GATase1_Anthranilate_Synthase"/>
    <property type="match status" value="1"/>
</dbReference>
<dbReference type="InterPro" id="IPR015890">
    <property type="entry name" value="Chorismate_C"/>
</dbReference>
<evidence type="ECO:0000256" key="4">
    <source>
        <dbReference type="ARBA" id="ARBA00022962"/>
    </source>
</evidence>
<accession>A0ABX8D051</accession>
<dbReference type="InterPro" id="IPR010117">
    <property type="entry name" value="PabB_fungal"/>
</dbReference>
<comment type="similarity">
    <text evidence="1">In the C-terminal section; belongs to the anthranilate synthase component I family.</text>
</comment>
<dbReference type="InterPro" id="IPR006221">
    <property type="entry name" value="TrpG/PapA_dom"/>
</dbReference>
<protein>
    <recommendedName>
        <fullName evidence="2">aminodeoxychorismate synthase</fullName>
        <ecNumber evidence="2">2.6.1.85</ecNumber>
    </recommendedName>
</protein>
<dbReference type="NCBIfam" id="TIGR00553">
    <property type="entry name" value="pabB"/>
    <property type="match status" value="1"/>
</dbReference>
<evidence type="ECO:0000256" key="3">
    <source>
        <dbReference type="ARBA" id="ARBA00022679"/>
    </source>
</evidence>
<name>A0ABX8D051_9NOCA</name>
<dbReference type="NCBIfam" id="TIGR00566">
    <property type="entry name" value="trpG_papA"/>
    <property type="match status" value="1"/>
</dbReference>
<dbReference type="InterPro" id="IPR017926">
    <property type="entry name" value="GATASE"/>
</dbReference>
<evidence type="ECO:0000313" key="10">
    <source>
        <dbReference type="Proteomes" id="UP000683310"/>
    </source>
</evidence>
<dbReference type="NCBIfam" id="TIGR01823">
    <property type="entry name" value="PabB-fungal"/>
    <property type="match status" value="1"/>
</dbReference>
<dbReference type="SUPFAM" id="SSF56322">
    <property type="entry name" value="ADC synthase"/>
    <property type="match status" value="1"/>
</dbReference>
<dbReference type="GO" id="GO:0046820">
    <property type="term" value="F:4-amino-4-deoxychorismate synthase activity"/>
    <property type="evidence" value="ECO:0007669"/>
    <property type="project" value="UniProtKB-EC"/>
</dbReference>
<dbReference type="Proteomes" id="UP000683310">
    <property type="component" value="Chromosome"/>
</dbReference>
<feature type="region of interest" description="Disordered" evidence="5">
    <location>
        <begin position="197"/>
        <end position="222"/>
    </location>
</feature>
<evidence type="ECO:0000313" key="9">
    <source>
        <dbReference type="EMBL" id="QVI24105.1"/>
    </source>
</evidence>
<keyword evidence="10" id="KW-1185">Reference proteome</keyword>
<dbReference type="PROSITE" id="PS51273">
    <property type="entry name" value="GATASE_TYPE_1"/>
    <property type="match status" value="1"/>
</dbReference>
<dbReference type="PANTHER" id="PTHR11236:SF18">
    <property type="entry name" value="AMINODEOXYCHORISMATE SYNTHASE"/>
    <property type="match status" value="1"/>
</dbReference>
<evidence type="ECO:0000256" key="1">
    <source>
        <dbReference type="ARBA" id="ARBA00005970"/>
    </source>
</evidence>
<feature type="domain" description="Glutamine amidotransferase" evidence="6">
    <location>
        <begin position="4"/>
        <end position="187"/>
    </location>
</feature>
<sequence length="710" mass="76622">MRTLLIDNYDSFTYNLYQLISEVNGVEPVVVRNDEAGSLEQLGLGEFDNIVISPGPGRPDVPRDFGISAALIARSELPLLGVCLGHQGIVLAAGGEVVTAPRARHGFPDLISHDGRDLFAGVPQEFSAVRYHSLCTDRPLPSALEVTATAPDGVIMGVRHRTRPQWGVQFHPESISSEHGELLLRNFADLTAEHQRRQRVSRVSPRPAAAIHDPTVDPGRKPAAIPNGTVLHYRVEQAVIERAVDAEAVFDALYAGSPHAFWLDSEHVEPGLDRFSFLGDASGPLAEVVGYQVGSGRVEIESAAGKRTVPGGVLDYLSGELHRRRIDFPDVPFDFAGGYVGYLGYEMKADCGAAAAHRAPTPDAQWIFADRLIVVDHEAGRTHLLALTVPDTTTATRDWLTATRTAVETLPTWENPPLLELRADEATVAPLLTRGRARYLSDVATCQEKLHAGESYEICITDSAYPAGDADGLTVYRTLRRCNPAPYAAFLRFAGLEVACSSPERFLKLDRSRMVESKPIKGTAPRGNTPAEDAEIAAELARDPKTRAENLMIVDLLRNDLGRVCEIGSVHVPELMAVETYTTLHQLVSTVRGRLRADLDVIDCLRACFPGGSMTGAPKLRTLEIIDGLETEARGVYSGTIGFLGLGGTADLNIVIRTAVRSGGRWRIGAGGAVVLDSDPVGEYEEMVWKAAAALRALPGLGVAPLSSTP</sequence>
<gene>
    <name evidence="9" type="primary">pabB</name>
    <name evidence="9" type="ORF">KHQ06_15780</name>
</gene>
<dbReference type="Gene3D" id="3.60.120.10">
    <property type="entry name" value="Anthranilate synthase"/>
    <property type="match status" value="1"/>
</dbReference>
<proteinExistence type="inferred from homology"/>
<organism evidence="9 10">
    <name type="scientific">Nocardia tengchongensis</name>
    <dbReference type="NCBI Taxonomy" id="2055889"/>
    <lineage>
        <taxon>Bacteria</taxon>
        <taxon>Bacillati</taxon>
        <taxon>Actinomycetota</taxon>
        <taxon>Actinomycetes</taxon>
        <taxon>Mycobacteriales</taxon>
        <taxon>Nocardiaceae</taxon>
        <taxon>Nocardia</taxon>
    </lineage>
</organism>
<reference evidence="9 10" key="1">
    <citation type="submission" date="2021-04" db="EMBL/GenBank/DDBJ databases">
        <title>Nocardia tengchongensis.</title>
        <authorList>
            <person name="Zhuang k."/>
            <person name="Ran Y."/>
            <person name="Li W."/>
        </authorList>
    </citation>
    <scope>NUCLEOTIDE SEQUENCE [LARGE SCALE GENOMIC DNA]</scope>
    <source>
        <strain evidence="9 10">CFH S0057</strain>
    </source>
</reference>
<dbReference type="InterPro" id="IPR019999">
    <property type="entry name" value="Anth_synth_I-like"/>
</dbReference>
<dbReference type="Pfam" id="PF00117">
    <property type="entry name" value="GATase"/>
    <property type="match status" value="1"/>
</dbReference>
<dbReference type="Pfam" id="PF00425">
    <property type="entry name" value="Chorismate_bind"/>
    <property type="match status" value="1"/>
</dbReference>
<dbReference type="PRINTS" id="PR00099">
    <property type="entry name" value="CPSGATASE"/>
</dbReference>
<dbReference type="InterPro" id="IPR005802">
    <property type="entry name" value="ADC_synth_comp_1"/>
</dbReference>
<dbReference type="SUPFAM" id="SSF52317">
    <property type="entry name" value="Class I glutamine amidotransferase-like"/>
    <property type="match status" value="1"/>
</dbReference>
<evidence type="ECO:0000256" key="2">
    <source>
        <dbReference type="ARBA" id="ARBA00013139"/>
    </source>
</evidence>
<dbReference type="InterPro" id="IPR005801">
    <property type="entry name" value="ADC_synthase"/>
</dbReference>
<keyword evidence="9" id="KW-0032">Aminotransferase</keyword>
<evidence type="ECO:0000259" key="6">
    <source>
        <dbReference type="Pfam" id="PF00117"/>
    </source>
</evidence>
<evidence type="ECO:0000259" key="8">
    <source>
        <dbReference type="Pfam" id="PF04715"/>
    </source>
</evidence>
<evidence type="ECO:0000259" key="7">
    <source>
        <dbReference type="Pfam" id="PF00425"/>
    </source>
</evidence>
<dbReference type="EMBL" id="CP074371">
    <property type="protein sequence ID" value="QVI24105.1"/>
    <property type="molecule type" value="Genomic_DNA"/>
</dbReference>
<keyword evidence="4" id="KW-0315">Glutamine amidotransferase</keyword>
<dbReference type="PRINTS" id="PR00097">
    <property type="entry name" value="ANTSNTHASEII"/>
</dbReference>